<organism evidence="1 2">
    <name type="scientific">Streptomyces graminofaciens</name>
    <dbReference type="NCBI Taxonomy" id="68212"/>
    <lineage>
        <taxon>Bacteria</taxon>
        <taxon>Bacillati</taxon>
        <taxon>Actinomycetota</taxon>
        <taxon>Actinomycetes</taxon>
        <taxon>Kitasatosporales</taxon>
        <taxon>Streptomycetaceae</taxon>
        <taxon>Streptomyces</taxon>
    </lineage>
</organism>
<dbReference type="SUPFAM" id="SSF48498">
    <property type="entry name" value="Tetracyclin repressor-like, C-terminal domain"/>
    <property type="match status" value="1"/>
</dbReference>
<dbReference type="EMBL" id="AP018448">
    <property type="protein sequence ID" value="BBC36532.1"/>
    <property type="molecule type" value="Genomic_DNA"/>
</dbReference>
<reference evidence="1 2" key="2">
    <citation type="journal article" date="2023" name="ChemBioChem">
        <title>Acyltransferase Domain Exchange between Two Independent Type I Polyketide Synthases in the Same Producer Strain of Macrolide Antibiotics.</title>
        <authorList>
            <person name="Kudo F."/>
            <person name="Kishikawa K."/>
            <person name="Tsuboi K."/>
            <person name="Kido T."/>
            <person name="Usui T."/>
            <person name="Hashimoto J."/>
            <person name="Shin-Ya K."/>
            <person name="Miyanaga A."/>
            <person name="Eguchi T."/>
        </authorList>
    </citation>
    <scope>NUCLEOTIDE SEQUENCE [LARGE SCALE GENOMIC DNA]</scope>
    <source>
        <strain evidence="1 2">A-8890</strain>
    </source>
</reference>
<keyword evidence="2" id="KW-1185">Reference proteome</keyword>
<accession>A0ABN5VTH0</accession>
<reference evidence="1 2" key="1">
    <citation type="journal article" date="2010" name="ChemBioChem">
        <title>Cloning and characterization of the biosynthetic gene cluster of 16-membered macrolide antibiotic FD-891: involvement of a dual functional cytochrome P450 monooxygenase catalyzing epoxidation and hydroxylation.</title>
        <authorList>
            <person name="Kudo F."/>
            <person name="Motegi A."/>
            <person name="Mizoue K."/>
            <person name="Eguchi T."/>
        </authorList>
    </citation>
    <scope>NUCLEOTIDE SEQUENCE [LARGE SCALE GENOMIC DNA]</scope>
    <source>
        <strain evidence="1 2">A-8890</strain>
    </source>
</reference>
<dbReference type="Proteomes" id="UP001321542">
    <property type="component" value="Chromosome"/>
</dbReference>
<protein>
    <submittedName>
        <fullName evidence="1">Uncharacterized protein</fullName>
    </submittedName>
</protein>
<dbReference type="InterPro" id="IPR036271">
    <property type="entry name" value="Tet_transcr_reg_TetR-rel_C_sf"/>
</dbReference>
<evidence type="ECO:0000313" key="1">
    <source>
        <dbReference type="EMBL" id="BBC36532.1"/>
    </source>
</evidence>
<proteinExistence type="predicted"/>
<gene>
    <name evidence="1" type="ORF">SGFS_078260</name>
</gene>
<sequence length="55" mass="5857">MSAGPAPTHSWDQLETELHSALVRARAQGEPAADRDPLALGLMLLVLLLRVAVTP</sequence>
<evidence type="ECO:0000313" key="2">
    <source>
        <dbReference type="Proteomes" id="UP001321542"/>
    </source>
</evidence>
<name>A0ABN5VTH0_9ACTN</name>